<comment type="caution">
    <text evidence="1">The sequence shown here is derived from an EMBL/GenBank/DDBJ whole genome shotgun (WGS) entry which is preliminary data.</text>
</comment>
<keyword evidence="2" id="KW-1185">Reference proteome</keyword>
<proteinExistence type="predicted"/>
<reference evidence="1 2" key="1">
    <citation type="journal article" date="2022" name="Genome Biol. Evol.">
        <title>The Spruce Budworm Genome: Reconstructing the Evolutionary History of Antifreeze Proteins.</title>
        <authorList>
            <person name="Beliveau C."/>
            <person name="Gagne P."/>
            <person name="Picq S."/>
            <person name="Vernygora O."/>
            <person name="Keeling C.I."/>
            <person name="Pinkney K."/>
            <person name="Doucet D."/>
            <person name="Wen F."/>
            <person name="Johnston J.S."/>
            <person name="Maaroufi H."/>
            <person name="Boyle B."/>
            <person name="Laroche J."/>
            <person name="Dewar K."/>
            <person name="Juretic N."/>
            <person name="Blackburn G."/>
            <person name="Nisole A."/>
            <person name="Brunet B."/>
            <person name="Brandao M."/>
            <person name="Lumley L."/>
            <person name="Duan J."/>
            <person name="Quan G."/>
            <person name="Lucarotti C.J."/>
            <person name="Roe A.D."/>
            <person name="Sperling F.A.H."/>
            <person name="Levesque R.C."/>
            <person name="Cusson M."/>
        </authorList>
    </citation>
    <scope>NUCLEOTIDE SEQUENCE [LARGE SCALE GENOMIC DNA]</scope>
    <source>
        <strain evidence="1">Glfc:IPQL:Cfum</strain>
    </source>
</reference>
<dbReference type="EMBL" id="CM046125">
    <property type="protein sequence ID" value="KAI8423021.1"/>
    <property type="molecule type" value="Genomic_DNA"/>
</dbReference>
<sequence>MTVGEVRWRRSSDSDELSAQRAIRRVFDAWWGERRRVEPRQLTQPFRITAKGSVWGHFSQIAVWTLRAVGCGAVRHGAEHPRLLLVCDFSHTNMLGQRTISPGKPAQCPDHTKRKPRSGYPLLCAAVRHPSAYVDTEEPRDDVYQYEDEEEEIVDTETTKKDYEAVSYNPPESVQPRTSDSAAKSSRRKLFEDRIPGDHGGRSRLQSQTTPYVEEVKTTRELEAKSKRRKLFEQRANQSKRQRPPSSSEESVEETSQIPDRSTMSTKEDTIDVPEFQPVSEASFYNKLAVQLGSAKAEDGAGRPTPRNRESEEEEYKVVEHNRREDER</sequence>
<gene>
    <name evidence="1" type="ORF">MSG28_014109</name>
</gene>
<organism evidence="1 2">
    <name type="scientific">Choristoneura fumiferana</name>
    <name type="common">Spruce budworm moth</name>
    <name type="synonym">Archips fumiferana</name>
    <dbReference type="NCBI Taxonomy" id="7141"/>
    <lineage>
        <taxon>Eukaryota</taxon>
        <taxon>Metazoa</taxon>
        <taxon>Ecdysozoa</taxon>
        <taxon>Arthropoda</taxon>
        <taxon>Hexapoda</taxon>
        <taxon>Insecta</taxon>
        <taxon>Pterygota</taxon>
        <taxon>Neoptera</taxon>
        <taxon>Endopterygota</taxon>
        <taxon>Lepidoptera</taxon>
        <taxon>Glossata</taxon>
        <taxon>Ditrysia</taxon>
        <taxon>Tortricoidea</taxon>
        <taxon>Tortricidae</taxon>
        <taxon>Tortricinae</taxon>
        <taxon>Choristoneura</taxon>
    </lineage>
</organism>
<evidence type="ECO:0000313" key="2">
    <source>
        <dbReference type="Proteomes" id="UP001064048"/>
    </source>
</evidence>
<protein>
    <submittedName>
        <fullName evidence="1">Uncharacterized protein</fullName>
    </submittedName>
</protein>
<evidence type="ECO:0000313" key="1">
    <source>
        <dbReference type="EMBL" id="KAI8423021.1"/>
    </source>
</evidence>
<name>A0ACC0JFT8_CHOFU</name>
<accession>A0ACC0JFT8</accession>
<dbReference type="Proteomes" id="UP001064048">
    <property type="component" value="Chromosome 25"/>
</dbReference>